<evidence type="ECO:0000256" key="3">
    <source>
        <dbReference type="ARBA" id="ARBA00022723"/>
    </source>
</evidence>
<feature type="compositionally biased region" description="Basic and acidic residues" evidence="8">
    <location>
        <begin position="316"/>
        <end position="340"/>
    </location>
</feature>
<gene>
    <name evidence="11" type="ORF">FHG71_12250</name>
</gene>
<keyword evidence="3 5" id="KW-0479">Metal-binding</keyword>
<keyword evidence="6" id="KW-1015">Disulfide bond</keyword>
<keyword evidence="9" id="KW-0732">Signal</keyword>
<dbReference type="PANTHER" id="PTHR12151">
    <property type="entry name" value="ELECTRON TRANSPORT PROTIN SCO1/SENC FAMILY MEMBER"/>
    <property type="match status" value="1"/>
</dbReference>
<dbReference type="Gene3D" id="3.40.30.10">
    <property type="entry name" value="Glutaredoxin"/>
    <property type="match status" value="1"/>
</dbReference>
<dbReference type="GO" id="GO:0009055">
    <property type="term" value="F:electron transfer activity"/>
    <property type="evidence" value="ECO:0007669"/>
    <property type="project" value="InterPro"/>
</dbReference>
<evidence type="ECO:0000256" key="8">
    <source>
        <dbReference type="SAM" id="MobiDB-lite"/>
    </source>
</evidence>
<organism evidence="11 12">
    <name type="scientific">Rubellimicrobium roseum</name>
    <dbReference type="NCBI Taxonomy" id="687525"/>
    <lineage>
        <taxon>Bacteria</taxon>
        <taxon>Pseudomonadati</taxon>
        <taxon>Pseudomonadota</taxon>
        <taxon>Alphaproteobacteria</taxon>
        <taxon>Rhodobacterales</taxon>
        <taxon>Roseobacteraceae</taxon>
        <taxon>Rubellimicrobium</taxon>
    </lineage>
</organism>
<dbReference type="Pfam" id="PF00034">
    <property type="entry name" value="Cytochrom_C"/>
    <property type="match status" value="1"/>
</dbReference>
<feature type="region of interest" description="Disordered" evidence="8">
    <location>
        <begin position="306"/>
        <end position="340"/>
    </location>
</feature>
<dbReference type="PANTHER" id="PTHR12151:SF5">
    <property type="entry name" value="AT19154P"/>
    <property type="match status" value="1"/>
</dbReference>
<feature type="domain" description="Cytochrome c" evidence="10">
    <location>
        <begin position="205"/>
        <end position="297"/>
    </location>
</feature>
<name>A0A5C4NFZ6_9RHOB</name>
<dbReference type="InterPro" id="IPR036909">
    <property type="entry name" value="Cyt_c-like_dom_sf"/>
</dbReference>
<feature type="binding site" evidence="5">
    <location>
        <position position="74"/>
    </location>
    <ligand>
        <name>Cu cation</name>
        <dbReference type="ChEBI" id="CHEBI:23378"/>
    </ligand>
</feature>
<evidence type="ECO:0000259" key="10">
    <source>
        <dbReference type="PROSITE" id="PS51007"/>
    </source>
</evidence>
<evidence type="ECO:0000313" key="12">
    <source>
        <dbReference type="Proteomes" id="UP000305709"/>
    </source>
</evidence>
<dbReference type="EMBL" id="VDFV01000015">
    <property type="protein sequence ID" value="TNC71359.1"/>
    <property type="molecule type" value="Genomic_DNA"/>
</dbReference>
<dbReference type="AlphaFoldDB" id="A0A5C4NFZ6"/>
<evidence type="ECO:0000256" key="7">
    <source>
        <dbReference type="PROSITE-ProRule" id="PRU00433"/>
    </source>
</evidence>
<feature type="signal peptide" evidence="9">
    <location>
        <begin position="1"/>
        <end position="26"/>
    </location>
</feature>
<comment type="similarity">
    <text evidence="1">Belongs to the SCO1/2 family.</text>
</comment>
<sequence length="340" mass="36953">MGRNSFGLTRWAAALAFALATATAAAGEGVRGAEYFTNRPLVTQDGETVRVWDDLLRDRIVVVTFIYTDCPNICSVGTARLAQVYDWLGERMGRDIFFYSITLDPENDTPEDLRAFRDAFGVDRGWTFLTGTRADIDAVRFRLGERSASPAEHRSDFVIGNARTGVWRRASAMGNLTVTLQSILELDPDWSPPAPAAAAEPRYAPPTDLGQVMFLAQCASCHTIGEGVRFAPDLAAVTLRRERDWLRRFLLAPDALLAGGDPTAVALDADYPGVRMPNLGLGEGDVDTLLAYLAARDQDLVAAEDRHAKAAATAAAHEHDHGDDGHDHAAHGHDHGAHEH</sequence>
<keyword evidence="2 7" id="KW-0349">Heme</keyword>
<dbReference type="CDD" id="cd02968">
    <property type="entry name" value="SCO"/>
    <property type="match status" value="1"/>
</dbReference>
<feature type="chain" id="PRO_5022926707" evidence="9">
    <location>
        <begin position="27"/>
        <end position="340"/>
    </location>
</feature>
<accession>A0A5C4NFZ6</accession>
<dbReference type="Pfam" id="PF02630">
    <property type="entry name" value="SCO1-SenC"/>
    <property type="match status" value="1"/>
</dbReference>
<dbReference type="Proteomes" id="UP000305709">
    <property type="component" value="Unassembled WGS sequence"/>
</dbReference>
<protein>
    <submittedName>
        <fullName evidence="11">C-type cytochrome</fullName>
    </submittedName>
</protein>
<dbReference type="SUPFAM" id="SSF52833">
    <property type="entry name" value="Thioredoxin-like"/>
    <property type="match status" value="1"/>
</dbReference>
<dbReference type="GO" id="GO:0020037">
    <property type="term" value="F:heme binding"/>
    <property type="evidence" value="ECO:0007669"/>
    <property type="project" value="InterPro"/>
</dbReference>
<dbReference type="RefSeq" id="WP_139081973.1">
    <property type="nucleotide sequence ID" value="NZ_VDFV01000015.1"/>
</dbReference>
<evidence type="ECO:0000256" key="2">
    <source>
        <dbReference type="ARBA" id="ARBA00022617"/>
    </source>
</evidence>
<keyword evidence="12" id="KW-1185">Reference proteome</keyword>
<evidence type="ECO:0000256" key="4">
    <source>
        <dbReference type="ARBA" id="ARBA00023004"/>
    </source>
</evidence>
<evidence type="ECO:0000313" key="11">
    <source>
        <dbReference type="EMBL" id="TNC71359.1"/>
    </source>
</evidence>
<dbReference type="OrthoDB" id="5296507at2"/>
<reference evidence="11 12" key="1">
    <citation type="submission" date="2019-06" db="EMBL/GenBank/DDBJ databases">
        <authorList>
            <person name="Jiang L."/>
        </authorList>
    </citation>
    <scope>NUCLEOTIDE SEQUENCE [LARGE SCALE GENOMIC DNA]</scope>
    <source>
        <strain evidence="11 12">YIM 48858</strain>
    </source>
</reference>
<dbReference type="InterPro" id="IPR003782">
    <property type="entry name" value="SCO1/SenC"/>
</dbReference>
<dbReference type="GO" id="GO:0046872">
    <property type="term" value="F:metal ion binding"/>
    <property type="evidence" value="ECO:0007669"/>
    <property type="project" value="UniProtKB-KW"/>
</dbReference>
<keyword evidence="5" id="KW-0186">Copper</keyword>
<dbReference type="PROSITE" id="PS51007">
    <property type="entry name" value="CYTC"/>
    <property type="match status" value="1"/>
</dbReference>
<evidence type="ECO:0000256" key="6">
    <source>
        <dbReference type="PIRSR" id="PIRSR603782-2"/>
    </source>
</evidence>
<feature type="disulfide bond" description="Redox-active" evidence="6">
    <location>
        <begin position="70"/>
        <end position="74"/>
    </location>
</feature>
<dbReference type="InterPro" id="IPR036249">
    <property type="entry name" value="Thioredoxin-like_sf"/>
</dbReference>
<proteinExistence type="inferred from homology"/>
<dbReference type="Gene3D" id="1.10.760.10">
    <property type="entry name" value="Cytochrome c-like domain"/>
    <property type="match status" value="1"/>
</dbReference>
<dbReference type="SUPFAM" id="SSF46626">
    <property type="entry name" value="Cytochrome c"/>
    <property type="match status" value="1"/>
</dbReference>
<evidence type="ECO:0000256" key="9">
    <source>
        <dbReference type="SAM" id="SignalP"/>
    </source>
</evidence>
<evidence type="ECO:0000256" key="1">
    <source>
        <dbReference type="ARBA" id="ARBA00010996"/>
    </source>
</evidence>
<evidence type="ECO:0000256" key="5">
    <source>
        <dbReference type="PIRSR" id="PIRSR603782-1"/>
    </source>
</evidence>
<feature type="binding site" evidence="5">
    <location>
        <position position="70"/>
    </location>
    <ligand>
        <name>Cu cation</name>
        <dbReference type="ChEBI" id="CHEBI:23378"/>
    </ligand>
</feature>
<dbReference type="InterPro" id="IPR009056">
    <property type="entry name" value="Cyt_c-like_dom"/>
</dbReference>
<comment type="caution">
    <text evidence="11">The sequence shown here is derived from an EMBL/GenBank/DDBJ whole genome shotgun (WGS) entry which is preliminary data.</text>
</comment>
<keyword evidence="4 7" id="KW-0408">Iron</keyword>